<feature type="transmembrane region" description="Helical" evidence="8">
    <location>
        <begin position="290"/>
        <end position="309"/>
    </location>
</feature>
<feature type="transmembrane region" description="Helical" evidence="8">
    <location>
        <begin position="206"/>
        <end position="225"/>
    </location>
</feature>
<feature type="transmembrane region" description="Helical" evidence="8">
    <location>
        <begin position="231"/>
        <end position="250"/>
    </location>
</feature>
<gene>
    <name evidence="9" type="primary">bauD</name>
    <name evidence="9" type="ORF">GCM10017635_31750</name>
</gene>
<comment type="similarity">
    <text evidence="2">Belongs to the binding-protein-dependent transport system permease family. FecCD subfamily.</text>
</comment>
<dbReference type="CDD" id="cd06550">
    <property type="entry name" value="TM_ABC_iron-siderophores_like"/>
    <property type="match status" value="1"/>
</dbReference>
<keyword evidence="5 8" id="KW-0812">Transmembrane</keyword>
<comment type="subcellular location">
    <subcellularLocation>
        <location evidence="1">Cell membrane</location>
        <topology evidence="1">Multi-pass membrane protein</topology>
    </subcellularLocation>
</comment>
<evidence type="ECO:0000313" key="9">
    <source>
        <dbReference type="EMBL" id="GLK65698.1"/>
    </source>
</evidence>
<evidence type="ECO:0000256" key="7">
    <source>
        <dbReference type="ARBA" id="ARBA00023136"/>
    </source>
</evidence>
<dbReference type="GO" id="GO:0005886">
    <property type="term" value="C:plasma membrane"/>
    <property type="evidence" value="ECO:0007669"/>
    <property type="project" value="UniProtKB-SubCell"/>
</dbReference>
<evidence type="ECO:0000256" key="2">
    <source>
        <dbReference type="ARBA" id="ARBA00007935"/>
    </source>
</evidence>
<dbReference type="AlphaFoldDB" id="A0AAD3RUJ0"/>
<dbReference type="Proteomes" id="UP001143349">
    <property type="component" value="Unassembled WGS sequence"/>
</dbReference>
<dbReference type="InterPro" id="IPR037294">
    <property type="entry name" value="ABC_BtuC-like"/>
</dbReference>
<evidence type="ECO:0000256" key="3">
    <source>
        <dbReference type="ARBA" id="ARBA00022448"/>
    </source>
</evidence>
<keyword evidence="3" id="KW-0813">Transport</keyword>
<keyword evidence="10" id="KW-1185">Reference proteome</keyword>
<evidence type="ECO:0000256" key="1">
    <source>
        <dbReference type="ARBA" id="ARBA00004651"/>
    </source>
</evidence>
<dbReference type="PANTHER" id="PTHR30472:SF27">
    <property type="entry name" value="PETROBACTIN IMPORT SYSTEM PERMEASE PROTEIN YCLN"/>
    <property type="match status" value="1"/>
</dbReference>
<proteinExistence type="inferred from homology"/>
<feature type="transmembrane region" description="Helical" evidence="8">
    <location>
        <begin position="46"/>
        <end position="66"/>
    </location>
</feature>
<reference evidence="9" key="1">
    <citation type="journal article" date="2014" name="Int. J. Syst. Evol. Microbiol.">
        <title>Complete genome sequence of Corynebacterium casei LMG S-19264T (=DSM 44701T), isolated from a smear-ripened cheese.</title>
        <authorList>
            <consortium name="US DOE Joint Genome Institute (JGI-PGF)"/>
            <person name="Walter F."/>
            <person name="Albersmeier A."/>
            <person name="Kalinowski J."/>
            <person name="Ruckert C."/>
        </authorList>
    </citation>
    <scope>NUCLEOTIDE SEQUENCE</scope>
    <source>
        <strain evidence="9">VKM B-2222</strain>
    </source>
</reference>
<sequence>MGRALPGALFAALCLASLMVGAGRMELAQLTTFSGEAWLTLTASRLPRLAAVVLTGAGLAVCGAVLQQILRNRFVEPATTGGLEAAKLGILVALTLLPGAGQGVRMVLAMAFCLAASLIFAVITARLRATVLVPVAGLMYGSVLGALAEFYAYSRNFLQGMQGWMLGDFSKVVQGSYEVVWLVLPVVAATYVFARRFTLIGMGAEVAASLGLGYRAMVVLGLVLVSATVAATVITVGAIPFVGLVVPNLVSLWRGDDLTRTLPMIAAGGAMLLLICDLLGRLIIWPYEVPVGLTGGGVGGLMFLFLILWGRR</sequence>
<evidence type="ECO:0000256" key="8">
    <source>
        <dbReference type="SAM" id="Phobius"/>
    </source>
</evidence>
<keyword evidence="4" id="KW-1003">Cell membrane</keyword>
<dbReference type="EMBL" id="BSFH01000094">
    <property type="protein sequence ID" value="GLK65698.1"/>
    <property type="molecule type" value="Genomic_DNA"/>
</dbReference>
<dbReference type="GO" id="GO:0022857">
    <property type="term" value="F:transmembrane transporter activity"/>
    <property type="evidence" value="ECO:0007669"/>
    <property type="project" value="InterPro"/>
</dbReference>
<evidence type="ECO:0000256" key="5">
    <source>
        <dbReference type="ARBA" id="ARBA00022692"/>
    </source>
</evidence>
<dbReference type="InterPro" id="IPR000522">
    <property type="entry name" value="ABC_transptr_permease_BtuC"/>
</dbReference>
<feature type="transmembrane region" description="Helical" evidence="8">
    <location>
        <begin position="262"/>
        <end position="284"/>
    </location>
</feature>
<feature type="transmembrane region" description="Helical" evidence="8">
    <location>
        <begin position="103"/>
        <end position="124"/>
    </location>
</feature>
<dbReference type="SUPFAM" id="SSF81345">
    <property type="entry name" value="ABC transporter involved in vitamin B12 uptake, BtuC"/>
    <property type="match status" value="1"/>
</dbReference>
<protein>
    <submittedName>
        <fullName evidence="9">Iron ABC transporter permease</fullName>
    </submittedName>
</protein>
<evidence type="ECO:0000256" key="4">
    <source>
        <dbReference type="ARBA" id="ARBA00022475"/>
    </source>
</evidence>
<reference evidence="9" key="2">
    <citation type="submission" date="2023-01" db="EMBL/GenBank/DDBJ databases">
        <authorList>
            <person name="Sun Q."/>
            <person name="Evtushenko L."/>
        </authorList>
    </citation>
    <scope>NUCLEOTIDE SEQUENCE</scope>
    <source>
        <strain evidence="9">VKM B-2222</strain>
    </source>
</reference>
<comment type="caution">
    <text evidence="9">The sequence shown here is derived from an EMBL/GenBank/DDBJ whole genome shotgun (WGS) entry which is preliminary data.</text>
</comment>
<dbReference type="PANTHER" id="PTHR30472">
    <property type="entry name" value="FERRIC ENTEROBACTIN TRANSPORT SYSTEM PERMEASE PROTEIN"/>
    <property type="match status" value="1"/>
</dbReference>
<feature type="transmembrane region" description="Helical" evidence="8">
    <location>
        <begin position="173"/>
        <end position="194"/>
    </location>
</feature>
<dbReference type="Gene3D" id="1.10.3470.10">
    <property type="entry name" value="ABC transporter involved in vitamin B12 uptake, BtuC"/>
    <property type="match status" value="1"/>
</dbReference>
<keyword evidence="6 8" id="KW-1133">Transmembrane helix</keyword>
<keyword evidence="7 8" id="KW-0472">Membrane</keyword>
<feature type="transmembrane region" description="Helical" evidence="8">
    <location>
        <begin position="131"/>
        <end position="153"/>
    </location>
</feature>
<organism evidence="9 10">
    <name type="scientific">Paracoccus kondratievae</name>
    <dbReference type="NCBI Taxonomy" id="135740"/>
    <lineage>
        <taxon>Bacteria</taxon>
        <taxon>Pseudomonadati</taxon>
        <taxon>Pseudomonadota</taxon>
        <taxon>Alphaproteobacteria</taxon>
        <taxon>Rhodobacterales</taxon>
        <taxon>Paracoccaceae</taxon>
        <taxon>Paracoccus</taxon>
    </lineage>
</organism>
<evidence type="ECO:0000256" key="6">
    <source>
        <dbReference type="ARBA" id="ARBA00022989"/>
    </source>
</evidence>
<dbReference type="Pfam" id="PF01032">
    <property type="entry name" value="FecCD"/>
    <property type="match status" value="1"/>
</dbReference>
<evidence type="ECO:0000313" key="10">
    <source>
        <dbReference type="Proteomes" id="UP001143349"/>
    </source>
</evidence>
<name>A0AAD3RUJ0_9RHOB</name>
<accession>A0AAD3RUJ0</accession>
<dbReference type="GO" id="GO:0033214">
    <property type="term" value="P:siderophore-iron import into cell"/>
    <property type="evidence" value="ECO:0007669"/>
    <property type="project" value="TreeGrafter"/>
</dbReference>